<organism evidence="4 5">
    <name type="scientific">Jeotgalicoccus aerolatus</name>
    <dbReference type="NCBI Taxonomy" id="709510"/>
    <lineage>
        <taxon>Bacteria</taxon>
        <taxon>Bacillati</taxon>
        <taxon>Bacillota</taxon>
        <taxon>Bacilli</taxon>
        <taxon>Bacillales</taxon>
        <taxon>Staphylococcaceae</taxon>
        <taxon>Jeotgalicoccus</taxon>
    </lineage>
</organism>
<dbReference type="GO" id="GO:0016491">
    <property type="term" value="F:oxidoreductase activity"/>
    <property type="evidence" value="ECO:0007669"/>
    <property type="project" value="UniProtKB-KW"/>
</dbReference>
<name>A0A1G9DEI4_9STAP</name>
<feature type="domain" description="Alcohol dehydrogenase-like N-terminal" evidence="3">
    <location>
        <begin position="28"/>
        <end position="138"/>
    </location>
</feature>
<dbReference type="PANTHER" id="PTHR43401:SF2">
    <property type="entry name" value="L-THREONINE 3-DEHYDROGENASE"/>
    <property type="match status" value="1"/>
</dbReference>
<evidence type="ECO:0000313" key="5">
    <source>
        <dbReference type="Proteomes" id="UP000242700"/>
    </source>
</evidence>
<dbReference type="AlphaFoldDB" id="A0A1G9DEI4"/>
<evidence type="ECO:0000256" key="1">
    <source>
        <dbReference type="ARBA" id="ARBA00023002"/>
    </source>
</evidence>
<evidence type="ECO:0000313" key="4">
    <source>
        <dbReference type="EMBL" id="SDK62296.1"/>
    </source>
</evidence>
<dbReference type="Proteomes" id="UP000242700">
    <property type="component" value="Unassembled WGS sequence"/>
</dbReference>
<dbReference type="Gene3D" id="3.40.50.720">
    <property type="entry name" value="NAD(P)-binding Rossmann-like Domain"/>
    <property type="match status" value="1"/>
</dbReference>
<proteinExistence type="predicted"/>
<dbReference type="PANTHER" id="PTHR43401">
    <property type="entry name" value="L-THREONINE 3-DEHYDROGENASE"/>
    <property type="match status" value="1"/>
</dbReference>
<evidence type="ECO:0000259" key="3">
    <source>
        <dbReference type="Pfam" id="PF08240"/>
    </source>
</evidence>
<reference evidence="5" key="1">
    <citation type="submission" date="2016-10" db="EMBL/GenBank/DDBJ databases">
        <authorList>
            <person name="Varghese N."/>
            <person name="Submissions S."/>
        </authorList>
    </citation>
    <scope>NUCLEOTIDE SEQUENCE [LARGE SCALE GENOMIC DNA]</scope>
    <source>
        <strain evidence="5">CGMCC 1.8911</strain>
    </source>
</reference>
<dbReference type="InterPro" id="IPR050129">
    <property type="entry name" value="Zn_alcohol_dh"/>
</dbReference>
<gene>
    <name evidence="4" type="ORF">SAMN05216187_1128</name>
</gene>
<dbReference type="EMBL" id="FNFI01000012">
    <property type="protein sequence ID" value="SDK62296.1"/>
    <property type="molecule type" value="Genomic_DNA"/>
</dbReference>
<dbReference type="InterPro" id="IPR011032">
    <property type="entry name" value="GroES-like_sf"/>
</dbReference>
<dbReference type="RefSeq" id="WP_092599322.1">
    <property type="nucleotide sequence ID" value="NZ_FNFI01000012.1"/>
</dbReference>
<dbReference type="SUPFAM" id="SSF51735">
    <property type="entry name" value="NAD(P)-binding Rossmann-fold domains"/>
    <property type="match status" value="1"/>
</dbReference>
<dbReference type="OrthoDB" id="9770238at2"/>
<feature type="domain" description="Alcohol dehydrogenase-like C-terminal" evidence="2">
    <location>
        <begin position="179"/>
        <end position="296"/>
    </location>
</feature>
<keyword evidence="1" id="KW-0560">Oxidoreductase</keyword>
<dbReference type="Pfam" id="PF00107">
    <property type="entry name" value="ADH_zinc_N"/>
    <property type="match status" value="1"/>
</dbReference>
<dbReference type="InterPro" id="IPR036291">
    <property type="entry name" value="NAD(P)-bd_dom_sf"/>
</dbReference>
<dbReference type="Pfam" id="PF08240">
    <property type="entry name" value="ADH_N"/>
    <property type="match status" value="1"/>
</dbReference>
<evidence type="ECO:0000259" key="2">
    <source>
        <dbReference type="Pfam" id="PF00107"/>
    </source>
</evidence>
<dbReference type="Gene3D" id="3.90.180.10">
    <property type="entry name" value="Medium-chain alcohol dehydrogenases, catalytic domain"/>
    <property type="match status" value="1"/>
</dbReference>
<accession>A0A1G9DEI4</accession>
<sequence>MYYIEALVKTEEKNKFTIENIEKPKLEEKEVLVKVSHCGICGSDLHAANHDKGYEFVPKPIVLGHEISGTVIDVADKRDLDLLKNNVVIVPAKYCGECQQCLSGEFNICNNISGVGLHFDGGMAEYIKVLPEQLVNIPSSLSLEIAALAEPLSVAMHAVKRMKGDIKGKDVLVQGCGIIGLFTAIIAENSGANVTISGLERDEEHRLSKAKLFSIETEIVEASNKNMFHYIFECSGSSAALETAFNRIHKGGALIMVALYKDSINIPANIMVRGEIDIISSYSSLRVDIEDSINLLNTQENKFEELIDIYSIENGDLAFQHARHQKVLKPIIRL</sequence>
<protein>
    <submittedName>
        <fullName evidence="4">L-iditol 2-dehydrogenase</fullName>
    </submittedName>
</protein>
<dbReference type="SUPFAM" id="SSF50129">
    <property type="entry name" value="GroES-like"/>
    <property type="match status" value="1"/>
</dbReference>
<dbReference type="InterPro" id="IPR013154">
    <property type="entry name" value="ADH-like_N"/>
</dbReference>
<dbReference type="InterPro" id="IPR013149">
    <property type="entry name" value="ADH-like_C"/>
</dbReference>
<dbReference type="STRING" id="586411.SAMN05216187_1128"/>